<dbReference type="Pfam" id="PF00060">
    <property type="entry name" value="Lig_chan"/>
    <property type="match status" value="1"/>
</dbReference>
<dbReference type="FunFam" id="3.40.190.10:FF:000142">
    <property type="entry name" value="Ionotropic receptor 25a"/>
    <property type="match status" value="1"/>
</dbReference>
<evidence type="ECO:0000256" key="15">
    <source>
        <dbReference type="ARBA" id="ARBA00023180"/>
    </source>
</evidence>
<dbReference type="Pfam" id="PF10613">
    <property type="entry name" value="Lig_chan-Glu_bd"/>
    <property type="match status" value="1"/>
</dbReference>
<feature type="region of interest" description="Disordered" evidence="25">
    <location>
        <begin position="1790"/>
        <end position="1846"/>
    </location>
</feature>
<keyword evidence="18" id="KW-0141">cGMP biosynthesis</keyword>
<feature type="disulfide bond" evidence="22">
    <location>
        <begin position="977"/>
        <end position="1238"/>
    </location>
</feature>
<keyword evidence="9" id="KW-0547">Nucleotide-binding</keyword>
<evidence type="ECO:0000256" key="24">
    <source>
        <dbReference type="SAM" id="Coils"/>
    </source>
</evidence>
<evidence type="ECO:0000256" key="1">
    <source>
        <dbReference type="ARBA" id="ARBA00001436"/>
    </source>
</evidence>
<dbReference type="InterPro" id="IPR038158">
    <property type="entry name" value="H-NOX_domain_sf"/>
</dbReference>
<dbReference type="CDD" id="cd07302">
    <property type="entry name" value="CHD"/>
    <property type="match status" value="1"/>
</dbReference>
<proteinExistence type="inferred from homology"/>
<accession>A0A8R1UBZ1</accession>
<dbReference type="EnsemblMetazoa" id="PPA18783.1">
    <property type="protein sequence ID" value="PPA18783.1"/>
    <property type="gene ID" value="WBGene00108337"/>
</dbReference>
<evidence type="ECO:0000256" key="20">
    <source>
        <dbReference type="PIRSR" id="PIRSR601508-1"/>
    </source>
</evidence>
<dbReference type="SMART" id="SM00079">
    <property type="entry name" value="PBPe"/>
    <property type="match status" value="1"/>
</dbReference>
<keyword evidence="7" id="KW-0963">Cytoplasm</keyword>
<dbReference type="GO" id="GO:0005886">
    <property type="term" value="C:plasma membrane"/>
    <property type="evidence" value="ECO:0000318"/>
    <property type="project" value="GO_Central"/>
</dbReference>
<dbReference type="SMART" id="SM00918">
    <property type="entry name" value="Lig_chan-Glu_bd"/>
    <property type="match status" value="1"/>
</dbReference>
<dbReference type="Pfam" id="PF00211">
    <property type="entry name" value="Guanylate_cyc"/>
    <property type="match status" value="1"/>
</dbReference>
<dbReference type="EC" id="4.6.1.2" evidence="5"/>
<reference evidence="28" key="2">
    <citation type="submission" date="2022-06" db="UniProtKB">
        <authorList>
            <consortium name="EnsemblMetazoa"/>
        </authorList>
    </citation>
    <scope>IDENTIFICATION</scope>
    <source>
        <strain evidence="28">PS312</strain>
    </source>
</reference>
<dbReference type="PROSITE" id="PS50125">
    <property type="entry name" value="GUANYLATE_CYCLASE_2"/>
    <property type="match status" value="1"/>
</dbReference>
<evidence type="ECO:0000256" key="11">
    <source>
        <dbReference type="ARBA" id="ARBA00023065"/>
    </source>
</evidence>
<dbReference type="GO" id="GO:0005525">
    <property type="term" value="F:GTP binding"/>
    <property type="evidence" value="ECO:0007669"/>
    <property type="project" value="UniProtKB-KW"/>
</dbReference>
<feature type="binding site" evidence="20">
    <location>
        <position position="1407"/>
    </location>
    <ligand>
        <name>L-glutamate</name>
        <dbReference type="ChEBI" id="CHEBI:29985"/>
    </ligand>
</feature>
<evidence type="ECO:0000256" key="13">
    <source>
        <dbReference type="ARBA" id="ARBA00023136"/>
    </source>
</evidence>
<evidence type="ECO:0000256" key="4">
    <source>
        <dbReference type="ARBA" id="ARBA00008685"/>
    </source>
</evidence>
<feature type="transmembrane region" description="Helical" evidence="26">
    <location>
        <begin position="1450"/>
        <end position="1470"/>
    </location>
</feature>
<evidence type="ECO:0000256" key="17">
    <source>
        <dbReference type="ARBA" id="ARBA00023286"/>
    </source>
</evidence>
<keyword evidence="22" id="KW-1015">Disulfide bond</keyword>
<feature type="binding site" evidence="20">
    <location>
        <position position="1578"/>
    </location>
    <ligand>
        <name>L-glutamate</name>
        <dbReference type="ChEBI" id="CHEBI:29985"/>
    </ligand>
</feature>
<accession>A0A2A6D0U0</accession>
<dbReference type="GO" id="GO:0004383">
    <property type="term" value="F:guanylate cyclase activity"/>
    <property type="evidence" value="ECO:0007669"/>
    <property type="project" value="UniProtKB-EC"/>
</dbReference>
<comment type="subcellular location">
    <subcellularLocation>
        <location evidence="3">Cytoplasm</location>
    </subcellularLocation>
    <subcellularLocation>
        <location evidence="2">Membrane</location>
        <topology evidence="2">Multi-pass membrane protein</topology>
    </subcellularLocation>
</comment>
<evidence type="ECO:0000256" key="3">
    <source>
        <dbReference type="ARBA" id="ARBA00004496"/>
    </source>
</evidence>
<feature type="site" description="Crucial to convey clamshell closure to channel opening" evidence="21">
    <location>
        <position position="1556"/>
    </location>
</feature>
<dbReference type="Gene3D" id="6.10.250.780">
    <property type="match status" value="1"/>
</dbReference>
<keyword evidence="10 26" id="KW-1133">Transmembrane helix</keyword>
<evidence type="ECO:0000256" key="26">
    <source>
        <dbReference type="SAM" id="Phobius"/>
    </source>
</evidence>
<dbReference type="GO" id="GO:0035249">
    <property type="term" value="P:synaptic transmission, glutamatergic"/>
    <property type="evidence" value="ECO:0000318"/>
    <property type="project" value="GO_Central"/>
</dbReference>
<evidence type="ECO:0000256" key="5">
    <source>
        <dbReference type="ARBA" id="ARBA00012202"/>
    </source>
</evidence>
<feature type="transmembrane region" description="Helical" evidence="26">
    <location>
        <begin position="1528"/>
        <end position="1549"/>
    </location>
</feature>
<dbReference type="Gene3D" id="3.90.1520.10">
    <property type="entry name" value="H-NOX domain"/>
    <property type="match status" value="1"/>
</dbReference>
<evidence type="ECO:0000256" key="9">
    <source>
        <dbReference type="ARBA" id="ARBA00022741"/>
    </source>
</evidence>
<feature type="site" description="Interaction with the cone snail toxin Con-ikot-ikot" evidence="21">
    <location>
        <position position="1583"/>
    </location>
</feature>
<keyword evidence="8 26" id="KW-0812">Transmembrane</keyword>
<dbReference type="SUPFAM" id="SSF81324">
    <property type="entry name" value="Voltage-gated potassium channels"/>
    <property type="match status" value="1"/>
</dbReference>
<evidence type="ECO:0000256" key="25">
    <source>
        <dbReference type="SAM" id="MobiDB-lite"/>
    </source>
</evidence>
<dbReference type="GO" id="GO:0035556">
    <property type="term" value="P:intracellular signal transduction"/>
    <property type="evidence" value="ECO:0007669"/>
    <property type="project" value="InterPro"/>
</dbReference>
<evidence type="ECO:0000313" key="28">
    <source>
        <dbReference type="EnsemblMetazoa" id="PPA18783.1"/>
    </source>
</evidence>
<feature type="binding site" evidence="20">
    <location>
        <position position="1659"/>
    </location>
    <ligand>
        <name>L-glutamate</name>
        <dbReference type="ChEBI" id="CHEBI:29985"/>
    </ligand>
</feature>
<dbReference type="FunFam" id="1.10.287.70:FF:000080">
    <property type="entry name" value="Glutamate receptor ionotropic, kainate"/>
    <property type="match status" value="1"/>
</dbReference>
<dbReference type="InterPro" id="IPR001054">
    <property type="entry name" value="A/G_cyclase"/>
</dbReference>
<dbReference type="PANTHER" id="PTHR45655">
    <property type="entry name" value="GUANYLATE CYCLASE SOLUBLE SUBUNIT BETA-2"/>
    <property type="match status" value="1"/>
</dbReference>
<comment type="similarity">
    <text evidence="4">Belongs to the glutamate-gated ion channel (TC 1.A.10.1) family.</text>
</comment>
<reference evidence="29" key="1">
    <citation type="journal article" date="2008" name="Nat. Genet.">
        <title>The Pristionchus pacificus genome provides a unique perspective on nematode lifestyle and parasitism.</title>
        <authorList>
            <person name="Dieterich C."/>
            <person name="Clifton S.W."/>
            <person name="Schuster L.N."/>
            <person name="Chinwalla A."/>
            <person name="Delehaunty K."/>
            <person name="Dinkelacker I."/>
            <person name="Fulton L."/>
            <person name="Fulton R."/>
            <person name="Godfrey J."/>
            <person name="Minx P."/>
            <person name="Mitreva M."/>
            <person name="Roeseler W."/>
            <person name="Tian H."/>
            <person name="Witte H."/>
            <person name="Yang S.P."/>
            <person name="Wilson R.K."/>
            <person name="Sommer R.J."/>
        </authorList>
    </citation>
    <scope>NUCLEOTIDE SEQUENCE [LARGE SCALE GENOMIC DNA]</scope>
    <source>
        <strain evidence="29">PS312</strain>
    </source>
</reference>
<dbReference type="GO" id="GO:0045202">
    <property type="term" value="C:synapse"/>
    <property type="evidence" value="ECO:0007669"/>
    <property type="project" value="GOC"/>
</dbReference>
<evidence type="ECO:0000259" key="27">
    <source>
        <dbReference type="PROSITE" id="PS50125"/>
    </source>
</evidence>
<feature type="region of interest" description="Disordered" evidence="25">
    <location>
        <begin position="857"/>
        <end position="891"/>
    </location>
</feature>
<dbReference type="GO" id="GO:0005737">
    <property type="term" value="C:cytoplasm"/>
    <property type="evidence" value="ECO:0007669"/>
    <property type="project" value="UniProtKB-SubCell"/>
</dbReference>
<dbReference type="CDD" id="cd13717">
    <property type="entry name" value="PBP2_iGluR_putative"/>
    <property type="match status" value="1"/>
</dbReference>
<evidence type="ECO:0000256" key="12">
    <source>
        <dbReference type="ARBA" id="ARBA00023134"/>
    </source>
</evidence>
<feature type="compositionally biased region" description="Basic and acidic residues" evidence="25">
    <location>
        <begin position="1790"/>
        <end position="1808"/>
    </location>
</feature>
<feature type="transmembrane region" description="Helical" evidence="26">
    <location>
        <begin position="1747"/>
        <end position="1769"/>
    </location>
</feature>
<keyword evidence="17" id="KW-1071">Ligand-gated ion channel</keyword>
<dbReference type="Gene3D" id="1.10.287.70">
    <property type="match status" value="1"/>
</dbReference>
<organism evidence="28 29">
    <name type="scientific">Pristionchus pacificus</name>
    <name type="common">Parasitic nematode worm</name>
    <dbReference type="NCBI Taxonomy" id="54126"/>
    <lineage>
        <taxon>Eukaryota</taxon>
        <taxon>Metazoa</taxon>
        <taxon>Ecdysozoa</taxon>
        <taxon>Nematoda</taxon>
        <taxon>Chromadorea</taxon>
        <taxon>Rhabditida</taxon>
        <taxon>Rhabditina</taxon>
        <taxon>Diplogasteromorpha</taxon>
        <taxon>Diplogasteroidea</taxon>
        <taxon>Neodiplogasteridae</taxon>
        <taxon>Pristionchus</taxon>
    </lineage>
</organism>
<dbReference type="PRINTS" id="PR00177">
    <property type="entry name" value="NMDARECEPTOR"/>
</dbReference>
<feature type="compositionally biased region" description="Acidic residues" evidence="25">
    <location>
        <begin position="873"/>
        <end position="882"/>
    </location>
</feature>
<dbReference type="InterPro" id="IPR019594">
    <property type="entry name" value="Glu/Gly-bd"/>
</dbReference>
<feature type="domain" description="Guanylate cyclase" evidence="27">
    <location>
        <begin position="710"/>
        <end position="795"/>
    </location>
</feature>
<keyword evidence="24" id="KW-0175">Coiled coil</keyword>
<evidence type="ECO:0000256" key="21">
    <source>
        <dbReference type="PIRSR" id="PIRSR601508-2"/>
    </source>
</evidence>
<dbReference type="GO" id="GO:0050804">
    <property type="term" value="P:modulation of chemical synaptic transmission"/>
    <property type="evidence" value="ECO:0000318"/>
    <property type="project" value="GO_Central"/>
</dbReference>
<keyword evidence="16 23" id="KW-0456">Lyase</keyword>
<dbReference type="Gene3D" id="3.30.70.1230">
    <property type="entry name" value="Nucleotide cyclase"/>
    <property type="match status" value="1"/>
</dbReference>
<comment type="catalytic activity">
    <reaction evidence="1">
        <text>GTP = 3',5'-cyclic GMP + diphosphate</text>
        <dbReference type="Rhea" id="RHEA:13665"/>
        <dbReference type="ChEBI" id="CHEBI:33019"/>
        <dbReference type="ChEBI" id="CHEBI:37565"/>
        <dbReference type="ChEBI" id="CHEBI:57746"/>
        <dbReference type="EC" id="4.6.1.2"/>
    </reaction>
</comment>
<evidence type="ECO:0000256" key="22">
    <source>
        <dbReference type="PIRSR" id="PIRSR601508-3"/>
    </source>
</evidence>
<gene>
    <name evidence="28" type="primary">WBGene00108337</name>
</gene>
<keyword evidence="19" id="KW-0407">Ion channel</keyword>
<evidence type="ECO:0000256" key="14">
    <source>
        <dbReference type="ARBA" id="ARBA00023170"/>
    </source>
</evidence>
<sequence length="1846" mass="211167">MTLEGEEDADISEWKAYQDHLQSSIWASDGVGSVDLAKVNESLSKIKEELTSVKDRYLPPLVKASSSLKKINEEVVDESIKTTGTLSVAAQFLIEQDIEKAECDLRDIVSDHRSVHTAISKSGKDIDRYLGKNLSGLFKGQKNLDDGKDLREVTCKFICKHIHTSGYCKSSAALVKDASLKEQLQEQPDDRMDVERLNYQLKEESLAKLTRWVMKNDEGNFALRCDIDKLKMIKMIKKGDKMQAIGFIKKKTKTGLDVDREFMSIIMSAFVKTESKPFLKKKLPIMLDSLQKRIMYALTFEQCLLPYLLDIGIMSIPNLMHIRQHIDKRPEFMFSGEEFPMALYSECDGHCTVNCPILRQQVTKENPAVRISCGHVMSRDAVTKLSAQSREHYGEAVWVEVKYVCGIEQDAYTMDEIYSEGLAHRIIWACHEVTNDTVESITTDIGYSFYNFLGKYEFNKIVRVLGRTFPQFLNGLDNLHEYLRFSFPKLKPPSFYCEHESRTGLTLHYSNVGIGLVRMLRNLVGKKITSEFILMRPFIRFRWEEIMLHSNNIFELMTTDPVFDDDESLVVYKSTDSSMLADERSRMPEKDLEKFLTLKGQMFYMEEWESICFMGIPVVSNLGQMHKSGLFINDFALHDSSRDLVLASTQQSAELRLLLHQEGQKRQNMIDNMKKLKSERKRTDRLLYQLLPRTVADVLRKGESAVACCEVETIGDAYMIVSGAPLRTRNHAEYALDCAMSFLATVKTIEVKHLKDTINIRAGVHSGPVIAGVVGLKMPRYCLFGDTVAIANAMESSSKPMKIQCSEKTKDIIELHRPDTFTFQRSSIFESKLLDRCHISRGSMQMYYLIGKNSAARLPTPRSSNVQTSAENTEAESEEEEDEKGRKGGEKKEVEATFHYLEDIPMSNNMLLFLLIPWIPLVASTDIMIALEQGDTYAKDILMHFNISQMFFRDKYQFDAGIQRMVILPNATQDNICPRMSDVSIVISLARSQDKIDLMRAISVSAKIPMIQFHFYSWSPPSFFNNDSSLTLTMPNNFDNYIAVVQPSSVFQYSIVDIFPQLNISTQLTVLSDDIYNVAYDSWKASFDSLGVPVRYMQMATNPSRIRAQLNALRNQAKTIVFVAKTENIEKFIVEAQSNIENEDFKMFVMTKDVTPFKCDDCLSTKMFWIRPYSTNEVEDIRQYQEFISKNEINKDMDYMIQSYEEMDISLIYDLMNSTFQYLMKVNSTYSDISTFVCGRNPTANTTLPLSPFISSRPVLEYGKMVKQENNYYYPNVPVRIFFIDRISSNEDSKYNKLMGNWTVETGVLTYYESLTQSPRDITIYRIATVVQPPFVQRTPDPLKGPNFEGYCKDLIDLIKENIGNFTYILYEVEDGTFGTMDDNGNWNGLMGALVSGSADIALAPLSVMAERENDVDFTVPYYDLVGTTILMKKNDVEYSLFKFMKVLEWQVWLCIVAAYVITSLLLWVFDRFSPYSYSNNKERYKDDLEKREFSLKECLWFCMTSLTPQGGGEAPKNISGRIVAATWWLFGFIIIASYTANLAAFLTVSRLEQPISSLDDLAKQYKIGYAPMKGSASETYFRRMAEIEEQFYNIWKDMSLNESMTPRERSRLAVWDYPVSDKFTNMWRYMTESGLPEDLDDAINRVLTTPDGFAFIGDATEIRYAELTSCNLQAVGSEFSRKPYAIAVQTGHPLKDEISSAILLLLNQRRLEALKEKWWNDNPKRKVCPDQTDESDGISIQNIGGVFIVILAGIVLSIVTLTFEYFYYRRATPVTKDVVTSKEVIPKIKEHQSPPVSRDEENKEKSRQGSVIHRRPHSSSNSPDPRSLPPQGDAVYENAAFDYPK</sequence>
<dbReference type="GO" id="GO:0020037">
    <property type="term" value="F:heme binding"/>
    <property type="evidence" value="ECO:0007669"/>
    <property type="project" value="InterPro"/>
</dbReference>
<keyword evidence="29" id="KW-1185">Reference proteome</keyword>
<evidence type="ECO:0000256" key="23">
    <source>
        <dbReference type="RuleBase" id="RU000405"/>
    </source>
</evidence>
<name>A0A2A6D0U0_PRIPA</name>
<dbReference type="InterPro" id="IPR011645">
    <property type="entry name" value="HNOB_dom_associated"/>
</dbReference>
<evidence type="ECO:0000256" key="7">
    <source>
        <dbReference type="ARBA" id="ARBA00022490"/>
    </source>
</evidence>
<protein>
    <recommendedName>
        <fullName evidence="5">guanylate cyclase</fullName>
        <ecNumber evidence="5">4.6.1.2</ecNumber>
    </recommendedName>
</protein>
<evidence type="ECO:0000256" key="16">
    <source>
        <dbReference type="ARBA" id="ARBA00023239"/>
    </source>
</evidence>
<evidence type="ECO:0000256" key="18">
    <source>
        <dbReference type="ARBA" id="ARBA00023293"/>
    </source>
</evidence>
<feature type="coiled-coil region" evidence="24">
    <location>
        <begin position="659"/>
        <end position="686"/>
    </location>
</feature>
<dbReference type="Gene3D" id="3.40.190.10">
    <property type="entry name" value="Periplasmic binding protein-like II"/>
    <property type="match status" value="2"/>
</dbReference>
<keyword evidence="15" id="KW-0325">Glycoprotein</keyword>
<dbReference type="PANTHER" id="PTHR45655:SF10">
    <property type="entry name" value="SOLUBLE GUANYLATE CYCLASE 88E"/>
    <property type="match status" value="1"/>
</dbReference>
<dbReference type="InterPro" id="IPR024096">
    <property type="entry name" value="NO_sig/Golgi_transp_ligand-bd"/>
</dbReference>
<feature type="binding site" evidence="20">
    <location>
        <position position="1412"/>
    </location>
    <ligand>
        <name>L-glutamate</name>
        <dbReference type="ChEBI" id="CHEBI:29985"/>
    </ligand>
</feature>
<dbReference type="GO" id="GO:1904315">
    <property type="term" value="F:transmitter-gated monoatomic ion channel activity involved in regulation of postsynaptic membrane potential"/>
    <property type="evidence" value="ECO:0000318"/>
    <property type="project" value="GO_Central"/>
</dbReference>
<dbReference type="Proteomes" id="UP000005239">
    <property type="component" value="Unassembled WGS sequence"/>
</dbReference>
<evidence type="ECO:0000256" key="6">
    <source>
        <dbReference type="ARBA" id="ARBA00022448"/>
    </source>
</evidence>
<dbReference type="GO" id="GO:0008066">
    <property type="term" value="F:glutamate receptor activity"/>
    <property type="evidence" value="ECO:0000318"/>
    <property type="project" value="GO_Central"/>
</dbReference>
<dbReference type="FunFam" id="3.40.190.10:FF:000160">
    <property type="entry name" value="GLutamate Receptor family (AMPA)"/>
    <property type="match status" value="1"/>
</dbReference>
<dbReference type="InterPro" id="IPR018297">
    <property type="entry name" value="A/G_cyclase_CS"/>
</dbReference>
<keyword evidence="11" id="KW-0406">Ion transport</keyword>
<keyword evidence="14" id="KW-0675">Receptor</keyword>
<dbReference type="SUPFAM" id="SSF111126">
    <property type="entry name" value="Ligand-binding domain in the NO signalling and Golgi transport"/>
    <property type="match status" value="1"/>
</dbReference>
<dbReference type="SMART" id="SM00044">
    <property type="entry name" value="CYCc"/>
    <property type="match status" value="1"/>
</dbReference>
<evidence type="ECO:0000256" key="10">
    <source>
        <dbReference type="ARBA" id="ARBA00022989"/>
    </source>
</evidence>
<keyword evidence="6" id="KW-0813">Transport</keyword>
<dbReference type="PROSITE" id="PS00452">
    <property type="entry name" value="GUANYLATE_CYCLASE_1"/>
    <property type="match status" value="1"/>
</dbReference>
<evidence type="ECO:0000256" key="19">
    <source>
        <dbReference type="ARBA" id="ARBA00023303"/>
    </source>
</evidence>
<dbReference type="InterPro" id="IPR001320">
    <property type="entry name" value="Iontro_rcpt_C"/>
</dbReference>
<dbReference type="SUPFAM" id="SSF53850">
    <property type="entry name" value="Periplasmic binding protein-like II"/>
    <property type="match status" value="1"/>
</dbReference>
<keyword evidence="12" id="KW-0342">GTP-binding</keyword>
<feature type="compositionally biased region" description="Polar residues" evidence="25">
    <location>
        <begin position="861"/>
        <end position="870"/>
    </location>
</feature>
<evidence type="ECO:0000313" key="29">
    <source>
        <dbReference type="Proteomes" id="UP000005239"/>
    </source>
</evidence>
<dbReference type="Pfam" id="PF07701">
    <property type="entry name" value="HNOBA"/>
    <property type="match status" value="1"/>
</dbReference>
<evidence type="ECO:0000256" key="2">
    <source>
        <dbReference type="ARBA" id="ARBA00004141"/>
    </source>
</evidence>
<feature type="binding site" evidence="20">
    <location>
        <position position="1405"/>
    </location>
    <ligand>
        <name>L-glutamate</name>
        <dbReference type="ChEBI" id="CHEBI:29985"/>
    </ligand>
</feature>
<feature type="disulfide bond" evidence="22">
    <location>
        <begin position="1671"/>
        <end position="1729"/>
    </location>
</feature>
<dbReference type="InterPro" id="IPR029787">
    <property type="entry name" value="Nucleotide_cyclase"/>
</dbReference>
<comment type="similarity">
    <text evidence="23">Belongs to the adenylyl cyclase class-4/guanylyl cyclase family.</text>
</comment>
<evidence type="ECO:0000256" key="8">
    <source>
        <dbReference type="ARBA" id="ARBA00022692"/>
    </source>
</evidence>
<keyword evidence="13 26" id="KW-0472">Membrane</keyword>
<dbReference type="InterPro" id="IPR001508">
    <property type="entry name" value="Iono_Glu_rcpt_met"/>
</dbReference>
<dbReference type="SUPFAM" id="SSF55073">
    <property type="entry name" value="Nucleotide cyclase"/>
    <property type="match status" value="1"/>
</dbReference>